<feature type="modified residue" description="4-aspartylphosphate" evidence="1">
    <location>
        <position position="68"/>
    </location>
</feature>
<evidence type="ECO:0000256" key="1">
    <source>
        <dbReference type="PROSITE-ProRule" id="PRU00169"/>
    </source>
</evidence>
<gene>
    <name evidence="3" type="ORF">P278_09530</name>
</gene>
<dbReference type="GO" id="GO:0000160">
    <property type="term" value="P:phosphorelay signal transduction system"/>
    <property type="evidence" value="ECO:0007669"/>
    <property type="project" value="InterPro"/>
</dbReference>
<dbReference type="Gene3D" id="3.40.50.2300">
    <property type="match status" value="1"/>
</dbReference>
<evidence type="ECO:0000313" key="3">
    <source>
        <dbReference type="EMBL" id="ETN96152.1"/>
    </source>
</evidence>
<dbReference type="eggNOG" id="COG2197">
    <property type="taxonomic scope" value="Bacteria"/>
</dbReference>
<dbReference type="InterPro" id="IPR001789">
    <property type="entry name" value="Sig_transdc_resp-reg_receiver"/>
</dbReference>
<dbReference type="Proteomes" id="UP000018850">
    <property type="component" value="Unassembled WGS sequence"/>
</dbReference>
<name>W2US36_9FLAO</name>
<dbReference type="AlphaFoldDB" id="W2US36"/>
<comment type="caution">
    <text evidence="3">The sequence shown here is derived from an EMBL/GenBank/DDBJ whole genome shotgun (WGS) entry which is preliminary data.</text>
</comment>
<organism evidence="3 4">
    <name type="scientific">Zhouia amylolytica AD3</name>
    <dbReference type="NCBI Taxonomy" id="1286632"/>
    <lineage>
        <taxon>Bacteria</taxon>
        <taxon>Pseudomonadati</taxon>
        <taxon>Bacteroidota</taxon>
        <taxon>Flavobacteriia</taxon>
        <taxon>Flavobacteriales</taxon>
        <taxon>Flavobacteriaceae</taxon>
        <taxon>Zhouia</taxon>
    </lineage>
</organism>
<sequence>MDKEVYVALLIDDHPIIRSSYKEAAKLVANTLEGVSFIFEEAGNCDEAISKVNVLAKSGVKNCLVFLDISLPASKDKSIVSGEDLGIWINKKLPQSKIIVSTAFNDNYRIHNILKNLNPDGFLVKNDTTPKELINAISDIVSDPPYYSKTVLKLLRKESSNDYLLDEIDRKLLYELSQGTLMKELPDILHLSMAGVEKRKRQLKLIFDVESTSDRELLSIARVKGFI</sequence>
<proteinExistence type="predicted"/>
<reference evidence="3 4" key="2">
    <citation type="journal article" date="2016" name="Genome Announc.">
        <title>Draft Genome Sequence of Zhouia amylolytica AD3, Isolated from Tidal Flat Sediment.</title>
        <authorList>
            <person name="Jia B."/>
            <person name="Jin H.M."/>
            <person name="Lee H.J."/>
            <person name="Jeon C.O."/>
        </authorList>
    </citation>
    <scope>NUCLEOTIDE SEQUENCE [LARGE SCALE GENOMIC DNA]</scope>
    <source>
        <strain evidence="3 4">AD3</strain>
    </source>
</reference>
<accession>W2US36</accession>
<evidence type="ECO:0000259" key="2">
    <source>
        <dbReference type="PROSITE" id="PS50110"/>
    </source>
</evidence>
<feature type="domain" description="Response regulatory" evidence="2">
    <location>
        <begin position="7"/>
        <end position="140"/>
    </location>
</feature>
<protein>
    <submittedName>
        <fullName evidence="3">Two-component system response regulator</fullName>
    </submittedName>
</protein>
<dbReference type="PROSITE" id="PS50110">
    <property type="entry name" value="RESPONSE_REGULATORY"/>
    <property type="match status" value="1"/>
</dbReference>
<evidence type="ECO:0000313" key="4">
    <source>
        <dbReference type="Proteomes" id="UP000018850"/>
    </source>
</evidence>
<keyword evidence="4" id="KW-1185">Reference proteome</keyword>
<dbReference type="RefSeq" id="WP_038263151.1">
    <property type="nucleotide sequence ID" value="NZ_AYXY01000016.1"/>
</dbReference>
<dbReference type="SUPFAM" id="SSF52172">
    <property type="entry name" value="CheY-like"/>
    <property type="match status" value="1"/>
</dbReference>
<dbReference type="EMBL" id="AYXY01000016">
    <property type="protein sequence ID" value="ETN96152.1"/>
    <property type="molecule type" value="Genomic_DNA"/>
</dbReference>
<dbReference type="InterPro" id="IPR011006">
    <property type="entry name" value="CheY-like_superfamily"/>
</dbReference>
<keyword evidence="1" id="KW-0597">Phosphoprotein</keyword>
<reference evidence="4" key="1">
    <citation type="submission" date="2013-11" db="EMBL/GenBank/DDBJ databases">
        <title>Draft genome sequence from a member of Zhouia, isolated tidal flat.</title>
        <authorList>
            <person name="Jin H."/>
            <person name="Jeon C.O."/>
        </authorList>
    </citation>
    <scope>NUCLEOTIDE SEQUENCE [LARGE SCALE GENOMIC DNA]</scope>
    <source>
        <strain evidence="4">AD3</strain>
    </source>
</reference>